<evidence type="ECO:0000313" key="9">
    <source>
        <dbReference type="Proteomes" id="UP000229896"/>
    </source>
</evidence>
<evidence type="ECO:0000256" key="5">
    <source>
        <dbReference type="HAMAP-Rule" id="MF_00235"/>
    </source>
</evidence>
<feature type="binding site" evidence="5">
    <location>
        <begin position="61"/>
        <end position="63"/>
    </location>
    <ligand>
        <name>AMP</name>
        <dbReference type="ChEBI" id="CHEBI:456215"/>
    </ligand>
</feature>
<keyword evidence="5" id="KW-0963">Cytoplasm</keyword>
<dbReference type="HAMAP" id="MF_00235">
    <property type="entry name" value="Adenylate_kinase_Adk"/>
    <property type="match status" value="1"/>
</dbReference>
<dbReference type="Proteomes" id="UP000229896">
    <property type="component" value="Unassembled WGS sequence"/>
</dbReference>
<dbReference type="GO" id="GO:0005524">
    <property type="term" value="F:ATP binding"/>
    <property type="evidence" value="ECO:0007669"/>
    <property type="project" value="UniProtKB-UniRule"/>
</dbReference>
<feature type="binding site" evidence="5">
    <location>
        <position position="40"/>
    </location>
    <ligand>
        <name>AMP</name>
        <dbReference type="ChEBI" id="CHEBI:456215"/>
    </ligand>
</feature>
<dbReference type="Pfam" id="PF00406">
    <property type="entry name" value="ADK"/>
    <property type="match status" value="1"/>
</dbReference>
<feature type="binding site" evidence="5">
    <location>
        <position position="95"/>
    </location>
    <ligand>
        <name>AMP</name>
        <dbReference type="ChEBI" id="CHEBI:456215"/>
    </ligand>
</feature>
<comment type="subcellular location">
    <subcellularLocation>
        <location evidence="5 7">Cytoplasm</location>
    </subcellularLocation>
</comment>
<name>A0A2M6YC51_9BACT</name>
<dbReference type="NCBIfam" id="TIGR01351">
    <property type="entry name" value="adk"/>
    <property type="match status" value="1"/>
</dbReference>
<feature type="binding site" evidence="5">
    <location>
        <position position="127"/>
    </location>
    <ligand>
        <name>ATP</name>
        <dbReference type="ChEBI" id="CHEBI:30616"/>
    </ligand>
</feature>
<evidence type="ECO:0000256" key="1">
    <source>
        <dbReference type="ARBA" id="ARBA00022679"/>
    </source>
</evidence>
<dbReference type="GO" id="GO:0004017">
    <property type="term" value="F:AMP kinase activity"/>
    <property type="evidence" value="ECO:0007669"/>
    <property type="project" value="UniProtKB-UniRule"/>
</dbReference>
<keyword evidence="1 5" id="KW-0808">Transferase</keyword>
<comment type="caution">
    <text evidence="8">The sequence shown here is derived from an EMBL/GenBank/DDBJ whole genome shotgun (WGS) entry which is preliminary data.</text>
</comment>
<comment type="subunit">
    <text evidence="5 7">Monomer.</text>
</comment>
<evidence type="ECO:0000256" key="3">
    <source>
        <dbReference type="ARBA" id="ARBA00022741"/>
    </source>
</evidence>
<comment type="similarity">
    <text evidence="5 6">Belongs to the adenylate kinase family.</text>
</comment>
<reference evidence="9" key="1">
    <citation type="submission" date="2017-09" db="EMBL/GenBank/DDBJ databases">
        <title>Depth-based differentiation of microbial function through sediment-hosted aquifers and enrichment of novel symbionts in the deep terrestrial subsurface.</title>
        <authorList>
            <person name="Probst A.J."/>
            <person name="Ladd B."/>
            <person name="Jarett J.K."/>
            <person name="Geller-Mcgrath D.E."/>
            <person name="Sieber C.M.K."/>
            <person name="Emerson J.B."/>
            <person name="Anantharaman K."/>
            <person name="Thomas B.C."/>
            <person name="Malmstrom R."/>
            <person name="Stieglmeier M."/>
            <person name="Klingl A."/>
            <person name="Woyke T."/>
            <person name="Ryan C.M."/>
            <person name="Banfield J.F."/>
        </authorList>
    </citation>
    <scope>NUCLEOTIDE SEQUENCE [LARGE SCALE GENOMIC DNA]</scope>
</reference>
<feature type="binding site" evidence="5">
    <location>
        <position position="146"/>
    </location>
    <ligand>
        <name>Zn(2+)</name>
        <dbReference type="ChEBI" id="CHEBI:29105"/>
        <note>structural</note>
    </ligand>
</feature>
<keyword evidence="5" id="KW-0479">Metal-binding</keyword>
<feature type="binding site" evidence="5">
    <location>
        <position position="156"/>
    </location>
    <ligand>
        <name>AMP</name>
        <dbReference type="ChEBI" id="CHEBI:456215"/>
    </ligand>
</feature>
<organism evidence="8 9">
    <name type="scientific">Candidatus Berkelbacteria bacterium CG08_land_8_20_14_0_20_39_8</name>
    <dbReference type="NCBI Taxonomy" id="1974511"/>
    <lineage>
        <taxon>Bacteria</taxon>
        <taxon>Candidatus Berkelbacteria</taxon>
    </lineage>
</organism>
<comment type="pathway">
    <text evidence="5">Purine metabolism; AMP biosynthesis via salvage pathway; AMP from ADP: step 1/1.</text>
</comment>
<feature type="binding site" evidence="5">
    <location>
        <position position="195"/>
    </location>
    <ligand>
        <name>ATP</name>
        <dbReference type="ChEBI" id="CHEBI:30616"/>
    </ligand>
</feature>
<dbReference type="EMBL" id="PEXI01000058">
    <property type="protein sequence ID" value="PIU24277.1"/>
    <property type="molecule type" value="Genomic_DNA"/>
</dbReference>
<comment type="caution">
    <text evidence="5">Lacks conserved residue(s) required for the propagation of feature annotation.</text>
</comment>
<gene>
    <name evidence="5" type="primary">adk</name>
    <name evidence="8" type="ORF">COT12_01855</name>
</gene>
<dbReference type="PRINTS" id="PR00094">
    <property type="entry name" value="ADENYLTKNASE"/>
</dbReference>
<keyword evidence="3 5" id="KW-0547">Nucleotide-binding</keyword>
<dbReference type="GO" id="GO:0008270">
    <property type="term" value="F:zinc ion binding"/>
    <property type="evidence" value="ECO:0007669"/>
    <property type="project" value="UniProtKB-UniRule"/>
</dbReference>
<evidence type="ECO:0000256" key="2">
    <source>
        <dbReference type="ARBA" id="ARBA00022727"/>
    </source>
</evidence>
<proteinExistence type="inferred from homology"/>
<dbReference type="AlphaFoldDB" id="A0A2M6YC51"/>
<feature type="binding site" evidence="5">
    <location>
        <position position="130"/>
    </location>
    <ligand>
        <name>Zn(2+)</name>
        <dbReference type="ChEBI" id="CHEBI:29105"/>
        <note>structural</note>
    </ligand>
</feature>
<accession>A0A2M6YC51</accession>
<keyword evidence="5 7" id="KW-0067">ATP-binding</keyword>
<feature type="binding site" evidence="5">
    <location>
        <position position="35"/>
    </location>
    <ligand>
        <name>AMP</name>
        <dbReference type="ChEBI" id="CHEBI:456215"/>
    </ligand>
</feature>
<keyword evidence="4 5" id="KW-0418">Kinase</keyword>
<dbReference type="InterPro" id="IPR033690">
    <property type="entry name" value="Adenylat_kinase_CS"/>
</dbReference>
<dbReference type="GO" id="GO:0044209">
    <property type="term" value="P:AMP salvage"/>
    <property type="evidence" value="ECO:0007669"/>
    <property type="project" value="UniProtKB-UniRule"/>
</dbReference>
<dbReference type="InterPro" id="IPR006259">
    <property type="entry name" value="Adenyl_kin_sub"/>
</dbReference>
<feature type="binding site" evidence="5">
    <location>
        <position position="133"/>
    </location>
    <ligand>
        <name>Zn(2+)</name>
        <dbReference type="ChEBI" id="CHEBI:29105"/>
        <note>structural</note>
    </ligand>
</feature>
<protein>
    <recommendedName>
        <fullName evidence="5 7">Adenylate kinase</fullName>
        <shortName evidence="5">AK</shortName>
        <ecNumber evidence="5 7">2.7.4.3</ecNumber>
    </recommendedName>
    <alternativeName>
        <fullName evidence="5">ATP-AMP transphosphorylase</fullName>
    </alternativeName>
    <alternativeName>
        <fullName evidence="5">ATP:AMP phosphotransferase</fullName>
    </alternativeName>
    <alternativeName>
        <fullName evidence="5">Adenylate monophosphate kinase</fullName>
    </alternativeName>
</protein>
<comment type="function">
    <text evidence="5">Catalyzes the reversible transfer of the terminal phosphate group between ATP and AMP. Plays an important role in cellular energy homeostasis and in adenine nucleotide metabolism.</text>
</comment>
<evidence type="ECO:0000256" key="6">
    <source>
        <dbReference type="RuleBase" id="RU003330"/>
    </source>
</evidence>
<evidence type="ECO:0000256" key="7">
    <source>
        <dbReference type="RuleBase" id="RU003331"/>
    </source>
</evidence>
<dbReference type="SUPFAM" id="SSF52540">
    <property type="entry name" value="P-loop containing nucleoside triphosphate hydrolases"/>
    <property type="match status" value="1"/>
</dbReference>
<comment type="domain">
    <text evidence="5">Consists of three domains, a large central CORE domain and two small peripheral domains, NMPbind and LID, which undergo movements during catalysis. The LID domain closes over the site of phosphoryl transfer upon ATP binding. Assembling and dissambling the active center during each catalytic cycle provides an effective means to prevent ATP hydrolysis. Some bacteria have evolved a zinc-coordinating structure that stabilizes the LID domain.</text>
</comment>
<feature type="binding site" evidence="5">
    <location>
        <position position="167"/>
    </location>
    <ligand>
        <name>AMP</name>
        <dbReference type="ChEBI" id="CHEBI:456215"/>
    </ligand>
</feature>
<dbReference type="CDD" id="cd01428">
    <property type="entry name" value="ADK"/>
    <property type="match status" value="1"/>
</dbReference>
<keyword evidence="5" id="KW-0862">Zinc</keyword>
<feature type="binding site" evidence="5">
    <location>
        <begin position="88"/>
        <end position="91"/>
    </location>
    <ligand>
        <name>AMP</name>
        <dbReference type="ChEBI" id="CHEBI:456215"/>
    </ligand>
</feature>
<dbReference type="EC" id="2.7.4.3" evidence="5 7"/>
<dbReference type="PANTHER" id="PTHR23359">
    <property type="entry name" value="NUCLEOTIDE KINASE"/>
    <property type="match status" value="1"/>
</dbReference>
<evidence type="ECO:0000313" key="8">
    <source>
        <dbReference type="EMBL" id="PIU24277.1"/>
    </source>
</evidence>
<comment type="catalytic activity">
    <reaction evidence="5 7">
        <text>AMP + ATP = 2 ADP</text>
        <dbReference type="Rhea" id="RHEA:12973"/>
        <dbReference type="ChEBI" id="CHEBI:30616"/>
        <dbReference type="ChEBI" id="CHEBI:456215"/>
        <dbReference type="ChEBI" id="CHEBI:456216"/>
        <dbReference type="EC" id="2.7.4.3"/>
    </reaction>
</comment>
<feature type="region of interest" description="NMP" evidence="5">
    <location>
        <begin position="34"/>
        <end position="63"/>
    </location>
</feature>
<dbReference type="UniPathway" id="UPA00588">
    <property type="reaction ID" value="UER00649"/>
</dbReference>
<dbReference type="GO" id="GO:0005737">
    <property type="term" value="C:cytoplasm"/>
    <property type="evidence" value="ECO:0007669"/>
    <property type="project" value="UniProtKB-SubCell"/>
</dbReference>
<sequence>MEKPQVIILLGGPASGKGTQAKILAEDIGYKYFGTGDLLRGEAERGTELGKKFAKLMDAGELVPDEFTDPLVLTKLNELKNLGVVLDGYPRNLEQAATLQSVFPDENFLVLNIIVSEKSLLKRMSSRRICDKCGKIITVKNDEKICDFCGGNFIQRVDDSPKILEKRIKTYNTRTAPIIAYYREQDKVKDIDGEPPIKEVTKEIQKAVKGKLTD</sequence>
<dbReference type="PROSITE" id="PS00113">
    <property type="entry name" value="ADENYLATE_KINASE"/>
    <property type="match status" value="1"/>
</dbReference>
<feature type="binding site" evidence="5">
    <location>
        <position position="149"/>
    </location>
    <ligand>
        <name>Zn(2+)</name>
        <dbReference type="ChEBI" id="CHEBI:29105"/>
        <note>structural</note>
    </ligand>
</feature>
<evidence type="ECO:0000256" key="4">
    <source>
        <dbReference type="ARBA" id="ARBA00022777"/>
    </source>
</evidence>
<dbReference type="InterPro" id="IPR000850">
    <property type="entry name" value="Adenylat/UMP-CMP_kin"/>
</dbReference>
<feature type="binding site" evidence="5">
    <location>
        <begin position="14"/>
        <end position="19"/>
    </location>
    <ligand>
        <name>ATP</name>
        <dbReference type="ChEBI" id="CHEBI:30616"/>
    </ligand>
</feature>
<keyword evidence="2 5" id="KW-0545">Nucleotide biosynthesis</keyword>
<dbReference type="InterPro" id="IPR027417">
    <property type="entry name" value="P-loop_NTPase"/>
</dbReference>
<dbReference type="Gene3D" id="3.40.50.300">
    <property type="entry name" value="P-loop containing nucleotide triphosphate hydrolases"/>
    <property type="match status" value="1"/>
</dbReference>